<evidence type="ECO:0000256" key="1">
    <source>
        <dbReference type="ARBA" id="ARBA00005709"/>
    </source>
</evidence>
<dbReference type="InterPro" id="IPR046358">
    <property type="entry name" value="Flagellin_C"/>
</dbReference>
<organism evidence="6 7">
    <name type="scientific">Geothrix limicola</name>
    <dbReference type="NCBI Taxonomy" id="2927978"/>
    <lineage>
        <taxon>Bacteria</taxon>
        <taxon>Pseudomonadati</taxon>
        <taxon>Acidobacteriota</taxon>
        <taxon>Holophagae</taxon>
        <taxon>Holophagales</taxon>
        <taxon>Holophagaceae</taxon>
        <taxon>Geothrix</taxon>
    </lineage>
</organism>
<feature type="domain" description="Flagellin C-terminal" evidence="5">
    <location>
        <begin position="130"/>
        <end position="210"/>
    </location>
</feature>
<dbReference type="Proteomes" id="UP001165069">
    <property type="component" value="Unassembled WGS sequence"/>
</dbReference>
<dbReference type="PANTHER" id="PTHR42792:SF2">
    <property type="entry name" value="FLAGELLIN"/>
    <property type="match status" value="1"/>
</dbReference>
<evidence type="ECO:0000313" key="7">
    <source>
        <dbReference type="Proteomes" id="UP001165069"/>
    </source>
</evidence>
<dbReference type="EMBL" id="BSDE01000003">
    <property type="protein sequence ID" value="GLH73183.1"/>
    <property type="molecule type" value="Genomic_DNA"/>
</dbReference>
<accession>A0ABQ5QFQ4</accession>
<comment type="subcellular location">
    <subcellularLocation>
        <location evidence="3">Secreted</location>
    </subcellularLocation>
    <subcellularLocation>
        <location evidence="3">Bacterial flagellum</location>
    </subcellularLocation>
</comment>
<evidence type="ECO:0000256" key="2">
    <source>
        <dbReference type="ARBA" id="ARBA00023143"/>
    </source>
</evidence>
<dbReference type="Pfam" id="PF00700">
    <property type="entry name" value="Flagellin_C"/>
    <property type="match status" value="1"/>
</dbReference>
<dbReference type="RefSeq" id="WP_285573894.1">
    <property type="nucleotide sequence ID" value="NZ_BSDE01000003.1"/>
</dbReference>
<keyword evidence="3" id="KW-0964">Secreted</keyword>
<feature type="domain" description="Flagellin N-terminal" evidence="4">
    <location>
        <begin position="4"/>
        <end position="103"/>
    </location>
</feature>
<dbReference type="InterPro" id="IPR001492">
    <property type="entry name" value="Flagellin"/>
</dbReference>
<evidence type="ECO:0000313" key="6">
    <source>
        <dbReference type="EMBL" id="GLH73183.1"/>
    </source>
</evidence>
<gene>
    <name evidence="6" type="ORF">GETHLI_16850</name>
</gene>
<evidence type="ECO:0000259" key="5">
    <source>
        <dbReference type="Pfam" id="PF00700"/>
    </source>
</evidence>
<evidence type="ECO:0000259" key="4">
    <source>
        <dbReference type="Pfam" id="PF00669"/>
    </source>
</evidence>
<dbReference type="Pfam" id="PF00669">
    <property type="entry name" value="Flagellin_N"/>
    <property type="match status" value="1"/>
</dbReference>
<dbReference type="InterPro" id="IPR001029">
    <property type="entry name" value="Flagellin_N"/>
</dbReference>
<evidence type="ECO:0000256" key="3">
    <source>
        <dbReference type="RuleBase" id="RU362073"/>
    </source>
</evidence>
<keyword evidence="7" id="KW-1185">Reference proteome</keyword>
<dbReference type="PANTHER" id="PTHR42792">
    <property type="entry name" value="FLAGELLIN"/>
    <property type="match status" value="1"/>
</dbReference>
<comment type="caution">
    <text evidence="6">The sequence shown here is derived from an EMBL/GenBank/DDBJ whole genome shotgun (WGS) entry which is preliminary data.</text>
</comment>
<proteinExistence type="inferred from homology"/>
<name>A0ABQ5QFQ4_9BACT</name>
<comment type="similarity">
    <text evidence="1 3">Belongs to the bacterial flagellin family.</text>
</comment>
<reference evidence="6 7" key="1">
    <citation type="journal article" date="2023" name="Antonie Van Leeuwenhoek">
        <title>Mesoterricola silvestris gen. nov., sp. nov., Mesoterricola sediminis sp. nov., Geothrix oryzae sp. nov., Geothrix edaphica sp. nov., Geothrix rubra sp. nov., and Geothrix limicola sp. nov., six novel members of Acidobacteriota isolated from soils.</title>
        <authorList>
            <person name="Itoh H."/>
            <person name="Sugisawa Y."/>
            <person name="Mise K."/>
            <person name="Xu Z."/>
            <person name="Kuniyasu M."/>
            <person name="Ushijima N."/>
            <person name="Kawano K."/>
            <person name="Kobayashi E."/>
            <person name="Shiratori Y."/>
            <person name="Masuda Y."/>
            <person name="Senoo K."/>
        </authorList>
    </citation>
    <scope>NUCLEOTIDE SEQUENCE [LARGE SCALE GENOMIC DNA]</scope>
    <source>
        <strain evidence="6 7">Red804</strain>
    </source>
</reference>
<comment type="function">
    <text evidence="3">Flagellin is the subunit protein which polymerizes to form the filaments of bacterial flagella.</text>
</comment>
<sequence length="211" mass="21589">MPSILNNVTAIAASRQLGVTQMGLKQAIERLTTGKRVNRASDDAAGMVAGTGFTAQAKTASAQVQAYQNQYFAAQASDGYLEEATNQAYRLAELEGSGNSTSAEYTAVLALANSAAALGGASSSATNSSTALSAINSQRSTLAATMATAQSNANIKGIEGENATSQADTIMGADIGREMVNLTKYQILMQAGTSALTNANSSSQTVLGLFR</sequence>
<protein>
    <recommendedName>
        <fullName evidence="3">Flagellin</fullName>
    </recommendedName>
</protein>
<dbReference type="SUPFAM" id="SSF64518">
    <property type="entry name" value="Phase 1 flagellin"/>
    <property type="match status" value="1"/>
</dbReference>
<dbReference type="PRINTS" id="PR00207">
    <property type="entry name" value="FLAGELLIN"/>
</dbReference>
<keyword evidence="2 3" id="KW-0975">Bacterial flagellum</keyword>
<dbReference type="Gene3D" id="1.20.1330.10">
    <property type="entry name" value="f41 fragment of flagellin, N-terminal domain"/>
    <property type="match status" value="1"/>
</dbReference>